<keyword evidence="6 9" id="KW-1133">Transmembrane helix</keyword>
<comment type="subcellular location">
    <subcellularLocation>
        <location evidence="1">Membrane</location>
        <topology evidence="1">Multi-pass membrane protein</topology>
    </subcellularLocation>
</comment>
<feature type="transmembrane region" description="Helical" evidence="9">
    <location>
        <begin position="441"/>
        <end position="458"/>
    </location>
</feature>
<evidence type="ECO:0000256" key="6">
    <source>
        <dbReference type="ARBA" id="ARBA00022989"/>
    </source>
</evidence>
<feature type="transmembrane region" description="Helical" evidence="9">
    <location>
        <begin position="103"/>
        <end position="123"/>
    </location>
</feature>
<protein>
    <recommendedName>
        <fullName evidence="3">Sodium-dependent dicarboxylate transporter SdcS</fullName>
    </recommendedName>
    <alternativeName>
        <fullName evidence="8">Na(+)/dicarboxylate symporter</fullName>
    </alternativeName>
</protein>
<proteinExistence type="inferred from homology"/>
<evidence type="ECO:0000256" key="1">
    <source>
        <dbReference type="ARBA" id="ARBA00004141"/>
    </source>
</evidence>
<evidence type="ECO:0000256" key="4">
    <source>
        <dbReference type="ARBA" id="ARBA00022692"/>
    </source>
</evidence>
<feature type="transmembrane region" description="Helical" evidence="9">
    <location>
        <begin position="530"/>
        <end position="550"/>
    </location>
</feature>
<sequence length="554" mass="59923">MKGDYAMTSVRSLWNQMWAWDEQVRNWTKTMFGLHLMANGSAARKSDAPVNKKVENLMQEPDPEHPPSYSKAQWIGLLTGPLLFLLIRFLVSPEGMSSEAVTVLAIVAWIATWWVTEAIPIPLTSLLPLLLFPLFGIMETGDVSASYGDPLIFLFVGSFMIALTMEKWNLHRRIALGIISFIGTNPSMIILGFMTATGFLSMWISNTATTMMMVPMALAVTKQVADSLKHNGSNVDTTPGNFPFGTALMLGTAYAATLGGFGTLIGAPANTILAATVNKLYGVEISFAKWMSFGIPLVVVLIPLVWLYLVKVAYPMKLKDIPGGRNIIKQEQQDLGRMGFEEKVVLTVFSLVAIGWITRTFLLENIIPGIDDTVIALLGAFLLFVIPAKNKSGTILDWDTVKKLPWGILWLFGGGLALAAGISSSGLDQWIGSQLVNFTDVPLWVTIALIVGVITLLTEFTSNTATSTMVYPIVAAGAAALGVDPIILMVAACMGATFAFMFPVAAPPNAIVFATGYIKMSTMAKTGVWLNIGGIIFSIIVVSFFVPIIFGGLM</sequence>
<feature type="transmembrane region" description="Helical" evidence="9">
    <location>
        <begin position="404"/>
        <end position="421"/>
    </location>
</feature>
<accession>A0A1N7D1K4</accession>
<evidence type="ECO:0000313" key="10">
    <source>
        <dbReference type="EMBL" id="SIR69712.1"/>
    </source>
</evidence>
<evidence type="ECO:0000256" key="5">
    <source>
        <dbReference type="ARBA" id="ARBA00022847"/>
    </source>
</evidence>
<dbReference type="CDD" id="cd01115">
    <property type="entry name" value="SLC13_permease"/>
    <property type="match status" value="1"/>
</dbReference>
<evidence type="ECO:0000256" key="9">
    <source>
        <dbReference type="SAM" id="Phobius"/>
    </source>
</evidence>
<dbReference type="GO" id="GO:0008514">
    <property type="term" value="F:organic anion transmembrane transporter activity"/>
    <property type="evidence" value="ECO:0007669"/>
    <property type="project" value="UniProtKB-ARBA"/>
</dbReference>
<dbReference type="GO" id="GO:0015293">
    <property type="term" value="F:symporter activity"/>
    <property type="evidence" value="ECO:0007669"/>
    <property type="project" value="UniProtKB-KW"/>
</dbReference>
<evidence type="ECO:0000256" key="7">
    <source>
        <dbReference type="ARBA" id="ARBA00023136"/>
    </source>
</evidence>
<dbReference type="Pfam" id="PF00939">
    <property type="entry name" value="Na_sulph_symp"/>
    <property type="match status" value="1"/>
</dbReference>
<dbReference type="AlphaFoldDB" id="A0A1N7D1K4"/>
<dbReference type="Proteomes" id="UP000186385">
    <property type="component" value="Unassembled WGS sequence"/>
</dbReference>
<keyword evidence="4 9" id="KW-0812">Transmembrane</keyword>
<feature type="transmembrane region" description="Helical" evidence="9">
    <location>
        <begin position="287"/>
        <end position="309"/>
    </location>
</feature>
<comment type="similarity">
    <text evidence="2">Belongs to the SLC13A/DASS transporter (TC 2.A.47) family. NADC subfamily.</text>
</comment>
<organism evidence="10 11">
    <name type="scientific">Domibacillus enclensis</name>
    <dbReference type="NCBI Taxonomy" id="1017273"/>
    <lineage>
        <taxon>Bacteria</taxon>
        <taxon>Bacillati</taxon>
        <taxon>Bacillota</taxon>
        <taxon>Bacilli</taxon>
        <taxon>Bacillales</taxon>
        <taxon>Bacillaceae</taxon>
        <taxon>Domibacillus</taxon>
    </lineage>
</organism>
<keyword evidence="5" id="KW-0813">Transport</keyword>
<name>A0A1N7D1K4_9BACI</name>
<feature type="transmembrane region" description="Helical" evidence="9">
    <location>
        <begin position="242"/>
        <end position="267"/>
    </location>
</feature>
<feature type="transmembrane region" description="Helical" evidence="9">
    <location>
        <begin position="143"/>
        <end position="162"/>
    </location>
</feature>
<reference evidence="10 11" key="1">
    <citation type="submission" date="2017-01" db="EMBL/GenBank/DDBJ databases">
        <authorList>
            <person name="Mah S.A."/>
            <person name="Swanson W.J."/>
            <person name="Moy G.W."/>
            <person name="Vacquier V.D."/>
        </authorList>
    </citation>
    <scope>NUCLEOTIDE SEQUENCE [LARGE SCALE GENOMIC DNA]</scope>
    <source>
        <strain evidence="10 11">NIO-1016</strain>
    </source>
</reference>
<dbReference type="GO" id="GO:0005886">
    <property type="term" value="C:plasma membrane"/>
    <property type="evidence" value="ECO:0007669"/>
    <property type="project" value="TreeGrafter"/>
</dbReference>
<feature type="transmembrane region" description="Helical" evidence="9">
    <location>
        <begin position="72"/>
        <end position="91"/>
    </location>
</feature>
<dbReference type="PANTHER" id="PTHR10283:SF82">
    <property type="entry name" value="SOLUTE CARRIER FAMILY 13 MEMBER 2"/>
    <property type="match status" value="1"/>
</dbReference>
<dbReference type="NCBIfam" id="TIGR00785">
    <property type="entry name" value="dass"/>
    <property type="match status" value="1"/>
</dbReference>
<keyword evidence="5" id="KW-0769">Symport</keyword>
<dbReference type="GO" id="GO:1905039">
    <property type="term" value="P:carboxylic acid transmembrane transport"/>
    <property type="evidence" value="ECO:0007669"/>
    <property type="project" value="UniProtKB-ARBA"/>
</dbReference>
<evidence type="ECO:0000256" key="3">
    <source>
        <dbReference type="ARBA" id="ARBA00020150"/>
    </source>
</evidence>
<keyword evidence="7 9" id="KW-0472">Membrane</keyword>
<feature type="transmembrane region" description="Helical" evidence="9">
    <location>
        <begin position="344"/>
        <end position="362"/>
    </location>
</feature>
<dbReference type="PANTHER" id="PTHR10283">
    <property type="entry name" value="SOLUTE CARRIER FAMILY 13 MEMBER"/>
    <property type="match status" value="1"/>
</dbReference>
<feature type="transmembrane region" description="Helical" evidence="9">
    <location>
        <begin position="470"/>
        <end position="492"/>
    </location>
</feature>
<dbReference type="EMBL" id="FTLX01000020">
    <property type="protein sequence ID" value="SIR69712.1"/>
    <property type="molecule type" value="Genomic_DNA"/>
</dbReference>
<feature type="transmembrane region" description="Helical" evidence="9">
    <location>
        <begin position="174"/>
        <end position="194"/>
    </location>
</feature>
<dbReference type="InterPro" id="IPR001898">
    <property type="entry name" value="SLC13A/DASS"/>
</dbReference>
<gene>
    <name evidence="10" type="ORF">SAMN05443094_1201</name>
</gene>
<feature type="transmembrane region" description="Helical" evidence="9">
    <location>
        <begin position="498"/>
        <end position="518"/>
    </location>
</feature>
<evidence type="ECO:0000256" key="2">
    <source>
        <dbReference type="ARBA" id="ARBA00006772"/>
    </source>
</evidence>
<evidence type="ECO:0000313" key="11">
    <source>
        <dbReference type="Proteomes" id="UP000186385"/>
    </source>
</evidence>
<feature type="transmembrane region" description="Helical" evidence="9">
    <location>
        <begin position="374"/>
        <end position="392"/>
    </location>
</feature>
<feature type="transmembrane region" description="Helical" evidence="9">
    <location>
        <begin position="200"/>
        <end position="221"/>
    </location>
</feature>
<evidence type="ECO:0000256" key="8">
    <source>
        <dbReference type="ARBA" id="ARBA00031174"/>
    </source>
</evidence>